<organism evidence="1 2">
    <name type="scientific">Candidatus Mycobacterium wuenschmannii</name>
    <dbReference type="NCBI Taxonomy" id="3027808"/>
    <lineage>
        <taxon>Bacteria</taxon>
        <taxon>Bacillati</taxon>
        <taxon>Actinomycetota</taxon>
        <taxon>Actinomycetes</taxon>
        <taxon>Mycobacteriales</taxon>
        <taxon>Mycobacteriaceae</taxon>
        <taxon>Mycobacterium</taxon>
    </lineage>
</organism>
<dbReference type="InterPro" id="IPR012349">
    <property type="entry name" value="Split_barrel_FMN-bd"/>
</dbReference>
<dbReference type="RefSeq" id="WP_285189079.1">
    <property type="nucleotide sequence ID" value="NZ_CP126981.1"/>
</dbReference>
<keyword evidence="2" id="KW-1185">Reference proteome</keyword>
<sequence length="131" mass="14249">MGGKTDKKVDFVRLADALTGFHAAYLVTVDDDYRVHTVDVEPELQGHVIDVGRVGGRTRRNIEKRSAVTLLWPPREAGDYSLIVDGTAKLSDVSDADTAALRVTPARALLHRKGDPGPGGFRHDCVVFSQP</sequence>
<protein>
    <submittedName>
        <fullName evidence="1">Pyridoxamine 5'-phosphate oxidase family protein</fullName>
    </submittedName>
</protein>
<dbReference type="Proteomes" id="UP001236585">
    <property type="component" value="Chromosome"/>
</dbReference>
<proteinExistence type="predicted"/>
<evidence type="ECO:0000313" key="2">
    <source>
        <dbReference type="Proteomes" id="UP001236585"/>
    </source>
</evidence>
<dbReference type="SUPFAM" id="SSF50475">
    <property type="entry name" value="FMN-binding split barrel"/>
    <property type="match status" value="1"/>
</dbReference>
<dbReference type="EMBL" id="CP126981">
    <property type="protein sequence ID" value="WIM88738.1"/>
    <property type="molecule type" value="Genomic_DNA"/>
</dbReference>
<dbReference type="Gene3D" id="2.30.110.10">
    <property type="entry name" value="Electron Transport, Fmn-binding Protein, Chain A"/>
    <property type="match status" value="1"/>
</dbReference>
<name>A0ABY8VYQ7_9MYCO</name>
<accession>A0ABY8VYQ7</accession>
<gene>
    <name evidence="1" type="ORF">PT015_04395</name>
</gene>
<evidence type="ECO:0000313" key="1">
    <source>
        <dbReference type="EMBL" id="WIM88738.1"/>
    </source>
</evidence>
<reference evidence="1 2" key="1">
    <citation type="journal article" date="2023" name="Microbiol. Resour. Announc.">
        <title>Complete Genome Sequence of Mycobacterium wuenschmanii, a novel Nontuberculous Mycobacterium Isolated from a captive population of Amazon Milk Frogs.</title>
        <authorList>
            <person name="Hicks J."/>
            <person name="Zeineldin M."/>
            <person name="Ward H."/>
            <person name="Wuenschmann A."/>
            <person name="Camp P."/>
            <person name="Farrell D."/>
            <person name="Lehman K."/>
            <person name="Thacker T."/>
            <person name="Cuthbert E."/>
        </authorList>
    </citation>
    <scope>NUCLEOTIDE SEQUENCE [LARGE SCALE GENOMIC DNA]</scope>
    <source>
        <strain evidence="1 2">Wuenschmanii</strain>
    </source>
</reference>